<dbReference type="PROSITE" id="PS00138">
    <property type="entry name" value="SUBTILASE_SER"/>
    <property type="match status" value="1"/>
</dbReference>
<evidence type="ECO:0000256" key="8">
    <source>
        <dbReference type="ARBA" id="ARBA00022837"/>
    </source>
</evidence>
<evidence type="ECO:0000256" key="7">
    <source>
        <dbReference type="ARBA" id="ARBA00022825"/>
    </source>
</evidence>
<evidence type="ECO:0000256" key="1">
    <source>
        <dbReference type="ARBA" id="ARBA00001913"/>
    </source>
</evidence>
<evidence type="ECO:0000256" key="4">
    <source>
        <dbReference type="ARBA" id="ARBA00022525"/>
    </source>
</evidence>
<evidence type="ECO:0000256" key="11">
    <source>
        <dbReference type="SAM" id="Phobius"/>
    </source>
</evidence>
<keyword evidence="6 9" id="KW-0378">Hydrolase</keyword>
<gene>
    <name evidence="13" type="ORF">D1B31_14515</name>
</gene>
<dbReference type="Proteomes" id="UP000284416">
    <property type="component" value="Unassembled WGS sequence"/>
</dbReference>
<dbReference type="GO" id="GO:0006508">
    <property type="term" value="P:proteolysis"/>
    <property type="evidence" value="ECO:0007669"/>
    <property type="project" value="UniProtKB-KW"/>
</dbReference>
<dbReference type="InterPro" id="IPR037045">
    <property type="entry name" value="S8pro/Inhibitor_I9_sf"/>
</dbReference>
<dbReference type="InterPro" id="IPR023828">
    <property type="entry name" value="Peptidase_S8_Ser-AS"/>
</dbReference>
<keyword evidence="7 9" id="KW-0720">Serine protease</keyword>
<keyword evidence="11" id="KW-0812">Transmembrane</keyword>
<dbReference type="Gene3D" id="3.40.50.200">
    <property type="entry name" value="Peptidase S8/S53 domain"/>
    <property type="match status" value="1"/>
</dbReference>
<feature type="active site" description="Charge relay system" evidence="9">
    <location>
        <position position="180"/>
    </location>
</feature>
<comment type="cofactor">
    <cofactor evidence="1">
        <name>Ca(2+)</name>
        <dbReference type="ChEBI" id="CHEBI:29108"/>
    </cofactor>
</comment>
<evidence type="ECO:0000259" key="12">
    <source>
        <dbReference type="Pfam" id="PF00082"/>
    </source>
</evidence>
<dbReference type="PANTHER" id="PTHR43806:SF11">
    <property type="entry name" value="CEREVISIN-RELATED"/>
    <property type="match status" value="1"/>
</dbReference>
<proteinExistence type="inferred from homology"/>
<dbReference type="InterPro" id="IPR000209">
    <property type="entry name" value="Peptidase_S8/S53_dom"/>
</dbReference>
<dbReference type="PRINTS" id="PR00723">
    <property type="entry name" value="SUBTILISIN"/>
</dbReference>
<reference evidence="13 14" key="1">
    <citation type="journal article" date="2017" name="Int. J. Syst. Evol. Microbiol.">
        <title>Bacillus notoginsengisoli sp. nov., a novel bacterium isolated from the rhizosphere of Panax notoginseng.</title>
        <authorList>
            <person name="Zhang M.Y."/>
            <person name="Cheng J."/>
            <person name="Cai Y."/>
            <person name="Zhang T.Y."/>
            <person name="Wu Y.Y."/>
            <person name="Manikprabhu D."/>
            <person name="Li W.J."/>
            <person name="Zhang Y.X."/>
        </authorList>
    </citation>
    <scope>NUCLEOTIDE SEQUENCE [LARGE SCALE GENOMIC DNA]</scope>
    <source>
        <strain evidence="13 14">JCM 30743</strain>
    </source>
</reference>
<keyword evidence="4" id="KW-0964">Secreted</keyword>
<dbReference type="PROSITE" id="PS00136">
    <property type="entry name" value="SUBTILASE_ASP"/>
    <property type="match status" value="1"/>
</dbReference>
<dbReference type="InterPro" id="IPR050131">
    <property type="entry name" value="Peptidase_S8_subtilisin-like"/>
</dbReference>
<feature type="transmembrane region" description="Helical" evidence="11">
    <location>
        <begin position="32"/>
        <end position="50"/>
    </location>
</feature>
<dbReference type="InterPro" id="IPR036852">
    <property type="entry name" value="Peptidase_S8/S53_dom_sf"/>
</dbReference>
<evidence type="ECO:0000313" key="14">
    <source>
        <dbReference type="Proteomes" id="UP000284416"/>
    </source>
</evidence>
<dbReference type="Pfam" id="PF00082">
    <property type="entry name" value="Peptidase_S8"/>
    <property type="match status" value="1"/>
</dbReference>
<organism evidence="13 14">
    <name type="scientific">Neobacillus notoginsengisoli</name>
    <dbReference type="NCBI Taxonomy" id="1578198"/>
    <lineage>
        <taxon>Bacteria</taxon>
        <taxon>Bacillati</taxon>
        <taxon>Bacillota</taxon>
        <taxon>Bacilli</taxon>
        <taxon>Bacillales</taxon>
        <taxon>Bacillaceae</taxon>
        <taxon>Neobacillus</taxon>
    </lineage>
</organism>
<comment type="similarity">
    <text evidence="3 9 10">Belongs to the peptidase S8 family.</text>
</comment>
<dbReference type="InterPro" id="IPR023827">
    <property type="entry name" value="Peptidase_S8_Asp-AS"/>
</dbReference>
<feature type="domain" description="Peptidase S8/S53" evidence="12">
    <location>
        <begin position="172"/>
        <end position="464"/>
    </location>
</feature>
<evidence type="ECO:0000256" key="3">
    <source>
        <dbReference type="ARBA" id="ARBA00011073"/>
    </source>
</evidence>
<dbReference type="GO" id="GO:0004252">
    <property type="term" value="F:serine-type endopeptidase activity"/>
    <property type="evidence" value="ECO:0007669"/>
    <property type="project" value="UniProtKB-UniRule"/>
</dbReference>
<dbReference type="GO" id="GO:0005576">
    <property type="term" value="C:extracellular region"/>
    <property type="evidence" value="ECO:0007669"/>
    <property type="project" value="UniProtKB-SubCell"/>
</dbReference>
<keyword evidence="11" id="KW-1133">Transmembrane helix</keyword>
<sequence length="473" mass="50933">MPFGQLHNFTSRTIIILCQNLLIKKEDIMKRILLLVTVFLVAFGTVQFSATAQETAEKDYIVVLKSAQTDSASIHTLKELGAEIIFEAPQIGVVTISSEDPSILQKLEENSKILAVAEDVDIRIFDGEAEALNLQEVGKAASVQPDLYEQYQWDIKRVTQNGESWNINPGNKETLVAVIDTGVDFSHPDLKDNLVFGKAFFPGARPGEELKDSGSHGTHVAGTIAANGRVKGVGPELAIASYRVSNNQGRMNWTGILSAITTAADDGAVSANLSLGTYSIMNDKQDRALHLSSKRAVQYALQKGMLIVGANGNDGMDLGKRMKTEPGKGKVYDGPLFDTFTSIPGVISVSSSTNRDTLAYYSNYGSSNVHLASPGGDYGPNWPNPENDSSKRDLEARTLSTIPVAQGSYGWKIGTSMAAPKVAAAAALVKAQFPELKAQQIATRLQQTAEDLGKPGHDEYFGHGLVNVYSALQ</sequence>
<keyword evidence="8" id="KW-0106">Calcium</keyword>
<evidence type="ECO:0000256" key="2">
    <source>
        <dbReference type="ARBA" id="ARBA00004613"/>
    </source>
</evidence>
<evidence type="ECO:0000256" key="5">
    <source>
        <dbReference type="ARBA" id="ARBA00022670"/>
    </source>
</evidence>
<accession>A0A417YRT7</accession>
<dbReference type="Gene3D" id="3.30.70.80">
    <property type="entry name" value="Peptidase S8 propeptide/proteinase inhibitor I9"/>
    <property type="match status" value="1"/>
</dbReference>
<name>A0A417YRT7_9BACI</name>
<dbReference type="PROSITE" id="PS00137">
    <property type="entry name" value="SUBTILASE_HIS"/>
    <property type="match status" value="1"/>
</dbReference>
<keyword evidence="11" id="KW-0472">Membrane</keyword>
<dbReference type="SUPFAM" id="SSF52743">
    <property type="entry name" value="Subtilisin-like"/>
    <property type="match status" value="1"/>
</dbReference>
<evidence type="ECO:0000256" key="9">
    <source>
        <dbReference type="PROSITE-ProRule" id="PRU01240"/>
    </source>
</evidence>
<protein>
    <recommendedName>
        <fullName evidence="12">Peptidase S8/S53 domain-containing protein</fullName>
    </recommendedName>
</protein>
<feature type="active site" description="Charge relay system" evidence="9">
    <location>
        <position position="216"/>
    </location>
</feature>
<dbReference type="AlphaFoldDB" id="A0A417YRT7"/>
<dbReference type="InterPro" id="IPR015500">
    <property type="entry name" value="Peptidase_S8_subtilisin-rel"/>
</dbReference>
<keyword evidence="14" id="KW-1185">Reference proteome</keyword>
<evidence type="ECO:0000256" key="10">
    <source>
        <dbReference type="RuleBase" id="RU003355"/>
    </source>
</evidence>
<evidence type="ECO:0000313" key="13">
    <source>
        <dbReference type="EMBL" id="RHW37992.1"/>
    </source>
</evidence>
<comment type="subcellular location">
    <subcellularLocation>
        <location evidence="2">Secreted</location>
    </subcellularLocation>
</comment>
<dbReference type="PROSITE" id="PS51892">
    <property type="entry name" value="SUBTILASE"/>
    <property type="match status" value="1"/>
</dbReference>
<comment type="caution">
    <text evidence="13">The sequence shown here is derived from an EMBL/GenBank/DDBJ whole genome shotgun (WGS) entry which is preliminary data.</text>
</comment>
<dbReference type="InterPro" id="IPR022398">
    <property type="entry name" value="Peptidase_S8_His-AS"/>
</dbReference>
<dbReference type="PANTHER" id="PTHR43806">
    <property type="entry name" value="PEPTIDASE S8"/>
    <property type="match status" value="1"/>
</dbReference>
<dbReference type="EMBL" id="QWEG01000009">
    <property type="protein sequence ID" value="RHW37992.1"/>
    <property type="molecule type" value="Genomic_DNA"/>
</dbReference>
<keyword evidence="5 9" id="KW-0645">Protease</keyword>
<evidence type="ECO:0000256" key="6">
    <source>
        <dbReference type="ARBA" id="ARBA00022801"/>
    </source>
</evidence>
<feature type="active site" description="Charge relay system" evidence="9">
    <location>
        <position position="416"/>
    </location>
</feature>